<dbReference type="PROSITE" id="PS50206">
    <property type="entry name" value="RHODANESE_3"/>
    <property type="match status" value="1"/>
</dbReference>
<sequence length="120" mass="13705">MPILLLLLVSGVIIGIIRMNWPVRQLIFVDKQVLTDTSTIQTNTMKMLDVRDAVDFAQCHIEGSINISLGRLPFVWEKELSSEEPVLILASSRYNSKRAARFLKSRGFNQLYAMNDRYCA</sequence>
<organism evidence="2 3">
    <name type="scientific">Paenibacillus anaericanus</name>
    <dbReference type="NCBI Taxonomy" id="170367"/>
    <lineage>
        <taxon>Bacteria</taxon>
        <taxon>Bacillati</taxon>
        <taxon>Bacillota</taxon>
        <taxon>Bacilli</taxon>
        <taxon>Bacillales</taxon>
        <taxon>Paenibacillaceae</taxon>
        <taxon>Paenibacillus</taxon>
    </lineage>
</organism>
<proteinExistence type="predicted"/>
<dbReference type="OrthoDB" id="2621386at2"/>
<evidence type="ECO:0000313" key="3">
    <source>
        <dbReference type="Proteomes" id="UP000279446"/>
    </source>
</evidence>
<protein>
    <submittedName>
        <fullName evidence="2">Rhodanese-like domain-containing protein</fullName>
    </submittedName>
</protein>
<accession>A0A3S1DRD1</accession>
<gene>
    <name evidence="2" type="ORF">EJP82_14885</name>
</gene>
<evidence type="ECO:0000313" key="2">
    <source>
        <dbReference type="EMBL" id="RUT45574.1"/>
    </source>
</evidence>
<dbReference type="AlphaFoldDB" id="A0A3S1DRD1"/>
<dbReference type="RefSeq" id="WP_127192849.1">
    <property type="nucleotide sequence ID" value="NZ_RZNY01000011.1"/>
</dbReference>
<reference evidence="2 3" key="1">
    <citation type="submission" date="2018-12" db="EMBL/GenBank/DDBJ databases">
        <authorList>
            <person name="Sun L."/>
            <person name="Chen Z."/>
        </authorList>
    </citation>
    <scope>NUCLEOTIDE SEQUENCE [LARGE SCALE GENOMIC DNA]</scope>
    <source>
        <strain evidence="2 3">DSM 15890</strain>
    </source>
</reference>
<comment type="caution">
    <text evidence="2">The sequence shown here is derived from an EMBL/GenBank/DDBJ whole genome shotgun (WGS) entry which is preliminary data.</text>
</comment>
<dbReference type="Proteomes" id="UP000279446">
    <property type="component" value="Unassembled WGS sequence"/>
</dbReference>
<dbReference type="Pfam" id="PF00581">
    <property type="entry name" value="Rhodanese"/>
    <property type="match status" value="1"/>
</dbReference>
<dbReference type="Gene3D" id="3.40.250.10">
    <property type="entry name" value="Rhodanese-like domain"/>
    <property type="match status" value="1"/>
</dbReference>
<dbReference type="InterPro" id="IPR036873">
    <property type="entry name" value="Rhodanese-like_dom_sf"/>
</dbReference>
<dbReference type="EMBL" id="RZNY01000011">
    <property type="protein sequence ID" value="RUT45574.1"/>
    <property type="molecule type" value="Genomic_DNA"/>
</dbReference>
<keyword evidence="3" id="KW-1185">Reference proteome</keyword>
<dbReference type="SUPFAM" id="SSF52821">
    <property type="entry name" value="Rhodanese/Cell cycle control phosphatase"/>
    <property type="match status" value="1"/>
</dbReference>
<dbReference type="InterPro" id="IPR001763">
    <property type="entry name" value="Rhodanese-like_dom"/>
</dbReference>
<evidence type="ECO:0000259" key="1">
    <source>
        <dbReference type="PROSITE" id="PS50206"/>
    </source>
</evidence>
<name>A0A3S1DRD1_9BACL</name>
<dbReference type="CDD" id="cd00158">
    <property type="entry name" value="RHOD"/>
    <property type="match status" value="1"/>
</dbReference>
<feature type="domain" description="Rhodanese" evidence="1">
    <location>
        <begin position="41"/>
        <end position="117"/>
    </location>
</feature>